<keyword evidence="3" id="KW-0813">Transport</keyword>
<dbReference type="GO" id="GO:0015562">
    <property type="term" value="F:efflux transmembrane transporter activity"/>
    <property type="evidence" value="ECO:0007669"/>
    <property type="project" value="TreeGrafter"/>
</dbReference>
<proteinExistence type="inferred from homology"/>
<evidence type="ECO:0000313" key="10">
    <source>
        <dbReference type="Proteomes" id="UP000826300"/>
    </source>
</evidence>
<dbReference type="KEGG" id="nsm:JO391_01735"/>
<protein>
    <submittedName>
        <fullName evidence="9">Efflux RND transporter periplasmic adaptor subunit</fullName>
    </submittedName>
</protein>
<dbReference type="InterPro" id="IPR058625">
    <property type="entry name" value="MdtA-like_BSH"/>
</dbReference>
<comment type="similarity">
    <text evidence="2">Belongs to the membrane fusion protein (MFP) (TC 8.A.1) family.</text>
</comment>
<dbReference type="Gene3D" id="2.40.420.20">
    <property type="match status" value="1"/>
</dbReference>
<evidence type="ECO:0000256" key="1">
    <source>
        <dbReference type="ARBA" id="ARBA00004196"/>
    </source>
</evidence>
<keyword evidence="10" id="KW-1185">Reference proteome</keyword>
<gene>
    <name evidence="9" type="ORF">JO391_01735</name>
</gene>
<dbReference type="PANTHER" id="PTHR30469:SF15">
    <property type="entry name" value="HLYD FAMILY OF SECRETION PROTEINS"/>
    <property type="match status" value="1"/>
</dbReference>
<evidence type="ECO:0000256" key="5">
    <source>
        <dbReference type="SAM" id="SignalP"/>
    </source>
</evidence>
<feature type="coiled-coil region" evidence="4">
    <location>
        <begin position="169"/>
        <end position="203"/>
    </location>
</feature>
<evidence type="ECO:0000256" key="3">
    <source>
        <dbReference type="ARBA" id="ARBA00022448"/>
    </source>
</evidence>
<accession>A0A8G0ZX20</accession>
<name>A0A8G0ZX20_9RHOB</name>
<dbReference type="AlphaFoldDB" id="A0A8G0ZX20"/>
<dbReference type="EMBL" id="CP069370">
    <property type="protein sequence ID" value="QYZ70283.1"/>
    <property type="molecule type" value="Genomic_DNA"/>
</dbReference>
<evidence type="ECO:0000259" key="8">
    <source>
        <dbReference type="Pfam" id="PF25967"/>
    </source>
</evidence>
<evidence type="ECO:0000313" key="9">
    <source>
        <dbReference type="EMBL" id="QYZ70283.1"/>
    </source>
</evidence>
<dbReference type="GO" id="GO:1990281">
    <property type="term" value="C:efflux pump complex"/>
    <property type="evidence" value="ECO:0007669"/>
    <property type="project" value="TreeGrafter"/>
</dbReference>
<feature type="domain" description="Multidrug resistance protein MdtA-like barrel-sandwich hybrid" evidence="6">
    <location>
        <begin position="62"/>
        <end position="232"/>
    </location>
</feature>
<evidence type="ECO:0000256" key="2">
    <source>
        <dbReference type="ARBA" id="ARBA00009477"/>
    </source>
</evidence>
<dbReference type="Pfam" id="PF25954">
    <property type="entry name" value="Beta-barrel_RND_2"/>
    <property type="match status" value="1"/>
</dbReference>
<keyword evidence="4" id="KW-0175">Coiled coil</keyword>
<keyword evidence="5" id="KW-0732">Signal</keyword>
<dbReference type="Gene3D" id="2.40.30.170">
    <property type="match status" value="1"/>
</dbReference>
<dbReference type="InterPro" id="IPR058627">
    <property type="entry name" value="MdtA-like_C"/>
</dbReference>
<dbReference type="PANTHER" id="PTHR30469">
    <property type="entry name" value="MULTIDRUG RESISTANCE PROTEIN MDTA"/>
    <property type="match status" value="1"/>
</dbReference>
<comment type="subcellular location">
    <subcellularLocation>
        <location evidence="1">Cell envelope</location>
    </subcellularLocation>
</comment>
<sequence length="391" mass="39775">MRLILATTALALLAATAPALAETAPAPATAEAALPAITVAPAAMRAMNDRVIASGMVGPVESVNVAPLIEGQPIETLEAEVGDRVQAGQVLARLSDSTLTLQQSQFEASVAAAKATIAQGEASLIEAKSTADEAQRVADRTKKLQANGTSSQAQADNADAAAVSARARVMVATQALEAAKAQLALAEAQLENVKLQLERTEVKAPVAGEIVSRNALVGGIASSAGQPMFVIIRDGALELQADVAERDILKLKPGLTVTMAGVGAGEKLTGTVRLVEPAIDTATRLGRARISIDQTDAVRSGMFLDADILVAAREAVAIPVTAVGSAPEGGATVMKVSADGLVTRVPVTTGIRDGGYVEVLTGLEAGDMVVTKAGAFVRDGDRVNPVTAATN</sequence>
<feature type="signal peptide" evidence="5">
    <location>
        <begin position="1"/>
        <end position="21"/>
    </location>
</feature>
<dbReference type="Gene3D" id="1.10.287.470">
    <property type="entry name" value="Helix hairpin bin"/>
    <property type="match status" value="1"/>
</dbReference>
<feature type="chain" id="PRO_5034258329" evidence="5">
    <location>
        <begin position="22"/>
        <end position="391"/>
    </location>
</feature>
<dbReference type="Gene3D" id="2.40.50.100">
    <property type="match status" value="1"/>
</dbReference>
<evidence type="ECO:0000259" key="7">
    <source>
        <dbReference type="Pfam" id="PF25954"/>
    </source>
</evidence>
<dbReference type="InterPro" id="IPR058792">
    <property type="entry name" value="Beta-barrel_RND_2"/>
</dbReference>
<feature type="domain" description="CusB-like beta-barrel" evidence="7">
    <location>
        <begin position="239"/>
        <end position="306"/>
    </location>
</feature>
<dbReference type="Proteomes" id="UP000826300">
    <property type="component" value="Chromosome"/>
</dbReference>
<organism evidence="9 10">
    <name type="scientific">Neotabrizicola shimadae</name>
    <dbReference type="NCBI Taxonomy" id="2807096"/>
    <lineage>
        <taxon>Bacteria</taxon>
        <taxon>Pseudomonadati</taxon>
        <taxon>Pseudomonadota</taxon>
        <taxon>Alphaproteobacteria</taxon>
        <taxon>Rhodobacterales</taxon>
        <taxon>Paracoccaceae</taxon>
        <taxon>Neotabrizicola</taxon>
    </lineage>
</organism>
<dbReference type="RefSeq" id="WP_220662499.1">
    <property type="nucleotide sequence ID" value="NZ_CP069370.1"/>
</dbReference>
<evidence type="ECO:0000256" key="4">
    <source>
        <dbReference type="SAM" id="Coils"/>
    </source>
</evidence>
<reference evidence="9" key="1">
    <citation type="submission" date="2021-02" db="EMBL/GenBank/DDBJ databases">
        <title>Rhodobacter shimadae sp. nov., an aerobic anoxygenic phototrophic bacterium isolated from a hot spring.</title>
        <authorList>
            <person name="Muramatsu S."/>
            <person name="Haruta S."/>
            <person name="Hirose S."/>
            <person name="Hanada S."/>
        </authorList>
    </citation>
    <scope>NUCLEOTIDE SEQUENCE</scope>
    <source>
        <strain evidence="9">N10</strain>
    </source>
</reference>
<evidence type="ECO:0000259" key="6">
    <source>
        <dbReference type="Pfam" id="PF25917"/>
    </source>
</evidence>
<dbReference type="InterPro" id="IPR006143">
    <property type="entry name" value="RND_pump_MFP"/>
</dbReference>
<dbReference type="NCBIfam" id="TIGR01730">
    <property type="entry name" value="RND_mfp"/>
    <property type="match status" value="1"/>
</dbReference>
<dbReference type="Pfam" id="PF25967">
    <property type="entry name" value="RND-MFP_C"/>
    <property type="match status" value="1"/>
</dbReference>
<dbReference type="Pfam" id="PF25917">
    <property type="entry name" value="BSH_RND"/>
    <property type="match status" value="1"/>
</dbReference>
<feature type="domain" description="Multidrug resistance protein MdtA-like C-terminal permuted SH3" evidence="8">
    <location>
        <begin position="315"/>
        <end position="372"/>
    </location>
</feature>
<dbReference type="SUPFAM" id="SSF111369">
    <property type="entry name" value="HlyD-like secretion proteins"/>
    <property type="match status" value="2"/>
</dbReference>